<name>A0A2T3ZLS6_TRIA4</name>
<dbReference type="Proteomes" id="UP000240493">
    <property type="component" value="Unassembled WGS sequence"/>
</dbReference>
<gene>
    <name evidence="1" type="ORF">M441DRAFT_324164</name>
</gene>
<sequence>MACCPMQRHLPHLAAFLAKPLAVSATPQLHHRSVFPTRTMPNPAMAQFELCWLIPRGHWISCRISCTRLLNRLC</sequence>
<reference evidence="1 2" key="1">
    <citation type="submission" date="2016-07" db="EMBL/GenBank/DDBJ databases">
        <title>Multiple horizontal gene transfer events from other fungi enriched the ability of initially mycotrophic Trichoderma (Ascomycota) to feed on dead plant biomass.</title>
        <authorList>
            <consortium name="DOE Joint Genome Institute"/>
            <person name="Aerts A."/>
            <person name="Atanasova L."/>
            <person name="Chenthamara K."/>
            <person name="Zhang J."/>
            <person name="Grujic M."/>
            <person name="Henrissat B."/>
            <person name="Kuo A."/>
            <person name="Salamov A."/>
            <person name="Lipzen A."/>
            <person name="Labutti K."/>
            <person name="Barry K."/>
            <person name="Miao Y."/>
            <person name="Rahimi M.J."/>
            <person name="Shen Q."/>
            <person name="Grigoriev I.V."/>
            <person name="Kubicek C.P."/>
            <person name="Druzhinina I.S."/>
        </authorList>
    </citation>
    <scope>NUCLEOTIDE SEQUENCE [LARGE SCALE GENOMIC DNA]</scope>
    <source>
        <strain evidence="1 2">CBS 433.97</strain>
    </source>
</reference>
<organism evidence="1 2">
    <name type="scientific">Trichoderma asperellum (strain ATCC 204424 / CBS 433.97 / NBRC 101777)</name>
    <dbReference type="NCBI Taxonomy" id="1042311"/>
    <lineage>
        <taxon>Eukaryota</taxon>
        <taxon>Fungi</taxon>
        <taxon>Dikarya</taxon>
        <taxon>Ascomycota</taxon>
        <taxon>Pezizomycotina</taxon>
        <taxon>Sordariomycetes</taxon>
        <taxon>Hypocreomycetidae</taxon>
        <taxon>Hypocreales</taxon>
        <taxon>Hypocreaceae</taxon>
        <taxon>Trichoderma</taxon>
    </lineage>
</organism>
<evidence type="ECO:0000313" key="1">
    <source>
        <dbReference type="EMBL" id="PTB45743.1"/>
    </source>
</evidence>
<accession>A0A2T3ZLS6</accession>
<dbReference type="AlphaFoldDB" id="A0A2T3ZLS6"/>
<proteinExistence type="predicted"/>
<keyword evidence="2" id="KW-1185">Reference proteome</keyword>
<dbReference type="EMBL" id="KZ679257">
    <property type="protein sequence ID" value="PTB45743.1"/>
    <property type="molecule type" value="Genomic_DNA"/>
</dbReference>
<evidence type="ECO:0000313" key="2">
    <source>
        <dbReference type="Proteomes" id="UP000240493"/>
    </source>
</evidence>
<protein>
    <submittedName>
        <fullName evidence="1">Uncharacterized protein</fullName>
    </submittedName>
</protein>